<dbReference type="AlphaFoldDB" id="A0A6N9HNK0"/>
<keyword evidence="2" id="KW-0472">Membrane</keyword>
<gene>
    <name evidence="4" type="ORF">GTP41_24485</name>
</gene>
<accession>A0A6N9HNK0</accession>
<dbReference type="GO" id="GO:0005886">
    <property type="term" value="C:plasma membrane"/>
    <property type="evidence" value="ECO:0007669"/>
    <property type="project" value="TreeGrafter"/>
</dbReference>
<protein>
    <submittedName>
        <fullName evidence="4">Prepilin peptidase</fullName>
    </submittedName>
</protein>
<dbReference type="Proteomes" id="UP000448575">
    <property type="component" value="Unassembled WGS sequence"/>
</dbReference>
<evidence type="ECO:0000256" key="1">
    <source>
        <dbReference type="ARBA" id="ARBA00005801"/>
    </source>
</evidence>
<feature type="transmembrane region" description="Helical" evidence="2">
    <location>
        <begin position="95"/>
        <end position="116"/>
    </location>
</feature>
<dbReference type="EMBL" id="WWCJ01000026">
    <property type="protein sequence ID" value="MYN05258.1"/>
    <property type="molecule type" value="Genomic_DNA"/>
</dbReference>
<organism evidence="4 5">
    <name type="scientific">Pseudoduganella guangdongensis</name>
    <dbReference type="NCBI Taxonomy" id="2692179"/>
    <lineage>
        <taxon>Bacteria</taxon>
        <taxon>Pseudomonadati</taxon>
        <taxon>Pseudomonadota</taxon>
        <taxon>Betaproteobacteria</taxon>
        <taxon>Burkholderiales</taxon>
        <taxon>Oxalobacteraceae</taxon>
        <taxon>Telluria group</taxon>
        <taxon>Pseudoduganella</taxon>
    </lineage>
</organism>
<sequence>MSNGLEIILLFLVCQAAATDLAWRRIPNVLVLAGLLLALALHWRQGGSGALLGQALAGGAVGLLLFLPLYALGGMAAGDVKLMAMAGSFVGPAQALQLCVLSALAGGVLALAWLALARWRGAVGEGMPYAVAIAVGTIATIALAHR</sequence>
<comment type="caution">
    <text evidence="4">The sequence shown here is derived from an EMBL/GenBank/DDBJ whole genome shotgun (WGS) entry which is preliminary data.</text>
</comment>
<feature type="transmembrane region" description="Helical" evidence="2">
    <location>
        <begin position="55"/>
        <end position="75"/>
    </location>
</feature>
<dbReference type="Gene3D" id="1.20.120.1220">
    <property type="match status" value="1"/>
</dbReference>
<dbReference type="Pfam" id="PF01478">
    <property type="entry name" value="Peptidase_A24"/>
    <property type="match status" value="1"/>
</dbReference>
<dbReference type="PANTHER" id="PTHR30487:SF0">
    <property type="entry name" value="PREPILIN LEADER PEPTIDASE_N-METHYLTRANSFERASE-RELATED"/>
    <property type="match status" value="1"/>
</dbReference>
<proteinExistence type="inferred from homology"/>
<feature type="domain" description="Prepilin type IV endopeptidase peptidase" evidence="3">
    <location>
        <begin position="7"/>
        <end position="111"/>
    </location>
</feature>
<comment type="similarity">
    <text evidence="1">Belongs to the peptidase A24 family.</text>
</comment>
<keyword evidence="2" id="KW-1133">Transmembrane helix</keyword>
<keyword evidence="5" id="KW-1185">Reference proteome</keyword>
<evidence type="ECO:0000313" key="5">
    <source>
        <dbReference type="Proteomes" id="UP000448575"/>
    </source>
</evidence>
<feature type="transmembrane region" description="Helical" evidence="2">
    <location>
        <begin position="128"/>
        <end position="145"/>
    </location>
</feature>
<evidence type="ECO:0000256" key="2">
    <source>
        <dbReference type="SAM" id="Phobius"/>
    </source>
</evidence>
<dbReference type="GO" id="GO:0006465">
    <property type="term" value="P:signal peptide processing"/>
    <property type="evidence" value="ECO:0007669"/>
    <property type="project" value="TreeGrafter"/>
</dbReference>
<dbReference type="InterPro" id="IPR000045">
    <property type="entry name" value="Prepilin_IV_endopep_pep"/>
</dbReference>
<dbReference type="InterPro" id="IPR050882">
    <property type="entry name" value="Prepilin_peptidase/N-MTase"/>
</dbReference>
<name>A0A6N9HNK0_9BURK</name>
<evidence type="ECO:0000313" key="4">
    <source>
        <dbReference type="EMBL" id="MYN05258.1"/>
    </source>
</evidence>
<reference evidence="4 5" key="1">
    <citation type="submission" date="2019-12" db="EMBL/GenBank/DDBJ databases">
        <title>Novel species isolated from a subtropical stream in China.</title>
        <authorList>
            <person name="Lu H."/>
        </authorList>
    </citation>
    <scope>NUCLEOTIDE SEQUENCE [LARGE SCALE GENOMIC DNA]</scope>
    <source>
        <strain evidence="4 5">DS3</strain>
    </source>
</reference>
<evidence type="ECO:0000259" key="3">
    <source>
        <dbReference type="Pfam" id="PF01478"/>
    </source>
</evidence>
<keyword evidence="2" id="KW-0812">Transmembrane</keyword>
<dbReference type="RefSeq" id="WP_161028199.1">
    <property type="nucleotide sequence ID" value="NZ_WWCJ01000026.1"/>
</dbReference>
<dbReference type="GO" id="GO:0004190">
    <property type="term" value="F:aspartic-type endopeptidase activity"/>
    <property type="evidence" value="ECO:0007669"/>
    <property type="project" value="InterPro"/>
</dbReference>
<dbReference type="PANTHER" id="PTHR30487">
    <property type="entry name" value="TYPE 4 PREPILIN-LIKE PROTEINS LEADER PEPTIDE-PROCESSING ENZYME"/>
    <property type="match status" value="1"/>
</dbReference>
<feature type="transmembrane region" description="Helical" evidence="2">
    <location>
        <begin position="26"/>
        <end position="43"/>
    </location>
</feature>